<evidence type="ECO:0000313" key="2">
    <source>
        <dbReference type="EMBL" id="QSG06300.1"/>
    </source>
</evidence>
<feature type="region of interest" description="Disordered" evidence="1">
    <location>
        <begin position="1"/>
        <end position="33"/>
    </location>
</feature>
<gene>
    <name evidence="2" type="ORF">HSR121_1966</name>
</gene>
<proteinExistence type="predicted"/>
<reference evidence="2" key="1">
    <citation type="submission" date="2020-11" db="EMBL/GenBank/DDBJ databases">
        <title>Carbohydrate-dependent, anaerobic sulfur respiration: A novel catabolism in halophilic archaea.</title>
        <authorList>
            <person name="Sorokin D.Y."/>
            <person name="Messina E."/>
            <person name="Smedile F."/>
            <person name="La Cono V."/>
            <person name="Hallsworth J.E."/>
            <person name="Yakimov M.M."/>
        </authorList>
    </citation>
    <scope>NUCLEOTIDE SEQUENCE</scope>
    <source>
        <strain evidence="2">HSR12-1</strain>
    </source>
</reference>
<sequence length="50" mass="5538">MTAVTNYRANRTRAVEPEQTSSNHSNSTATYGIDVTAERPVSTAVVRYTY</sequence>
<dbReference type="AlphaFoldDB" id="A0A897MW11"/>
<accession>A0A897MW11</accession>
<evidence type="ECO:0000256" key="1">
    <source>
        <dbReference type="SAM" id="MobiDB-lite"/>
    </source>
</evidence>
<feature type="compositionally biased region" description="Polar residues" evidence="1">
    <location>
        <begin position="18"/>
        <end position="30"/>
    </location>
</feature>
<dbReference type="EMBL" id="CP064787">
    <property type="protein sequence ID" value="QSG06300.1"/>
    <property type="molecule type" value="Genomic_DNA"/>
</dbReference>
<dbReference type="Proteomes" id="UP000663525">
    <property type="component" value="Chromosome"/>
</dbReference>
<name>A0A897MW11_9EURY</name>
<evidence type="ECO:0000313" key="3">
    <source>
        <dbReference type="Proteomes" id="UP000663525"/>
    </source>
</evidence>
<protein>
    <submittedName>
        <fullName evidence="2">Uncharacterized protein</fullName>
    </submittedName>
</protein>
<organism evidence="2 3">
    <name type="scientific">Halapricum desulfuricans</name>
    <dbReference type="NCBI Taxonomy" id="2841257"/>
    <lineage>
        <taxon>Archaea</taxon>
        <taxon>Methanobacteriati</taxon>
        <taxon>Methanobacteriota</taxon>
        <taxon>Stenosarchaea group</taxon>
        <taxon>Halobacteria</taxon>
        <taxon>Halobacteriales</taxon>
        <taxon>Haloarculaceae</taxon>
        <taxon>Halapricum</taxon>
    </lineage>
</organism>